<dbReference type="Proteomes" id="UP000247565">
    <property type="component" value="Unassembled WGS sequence"/>
</dbReference>
<keyword evidence="1" id="KW-1133">Transmembrane helix</keyword>
<keyword evidence="1" id="KW-0472">Membrane</keyword>
<comment type="caution">
    <text evidence="2">The sequence shown here is derived from an EMBL/GenBank/DDBJ whole genome shotgun (WGS) entry which is preliminary data.</text>
</comment>
<organism evidence="2 3">
    <name type="scientific">Commensalibacter melissae</name>
    <dbReference type="NCBI Taxonomy" id="2070537"/>
    <lineage>
        <taxon>Bacteria</taxon>
        <taxon>Pseudomonadati</taxon>
        <taxon>Pseudomonadota</taxon>
        <taxon>Alphaproteobacteria</taxon>
        <taxon>Acetobacterales</taxon>
        <taxon>Acetobacteraceae</taxon>
    </lineage>
</organism>
<keyword evidence="3" id="KW-1185">Reference proteome</keyword>
<sequence>MSMNISLENKDSLSRKNKGLLALVVFLGILIIMATTILVFAIISRITHKKNDSVMIYENSLKITRPISILQEPKGTRIEKVTRQSDRMVLITLRGGGPDRLIFWDIDQQKKVAEVKIIDSGIDDK</sequence>
<keyword evidence="1" id="KW-0812">Transmembrane</keyword>
<protein>
    <submittedName>
        <fullName evidence="2">Uncharacterized protein</fullName>
    </submittedName>
</protein>
<reference evidence="2 3" key="1">
    <citation type="submission" date="2018-05" db="EMBL/GenBank/DDBJ databases">
        <title>Reference genomes for bee gut microbiota database.</title>
        <authorList>
            <person name="Ellegaard K.M."/>
        </authorList>
    </citation>
    <scope>NUCLEOTIDE SEQUENCE [LARGE SCALE GENOMIC DNA]</scope>
    <source>
        <strain evidence="2 3">ESL0284</strain>
    </source>
</reference>
<evidence type="ECO:0000313" key="2">
    <source>
        <dbReference type="EMBL" id="PXY99768.1"/>
    </source>
</evidence>
<feature type="transmembrane region" description="Helical" evidence="1">
    <location>
        <begin position="20"/>
        <end position="43"/>
    </location>
</feature>
<name>A0A318MVA9_9PROT</name>
<proteinExistence type="predicted"/>
<dbReference type="AlphaFoldDB" id="A0A318MVA9"/>
<gene>
    <name evidence="2" type="ORF">DK869_07450</name>
</gene>
<accession>A0A318MVA9</accession>
<evidence type="ECO:0000313" key="3">
    <source>
        <dbReference type="Proteomes" id="UP000247565"/>
    </source>
</evidence>
<dbReference type="EMBL" id="QGLT01000004">
    <property type="protein sequence ID" value="PXY99768.1"/>
    <property type="molecule type" value="Genomic_DNA"/>
</dbReference>
<evidence type="ECO:0000256" key="1">
    <source>
        <dbReference type="SAM" id="Phobius"/>
    </source>
</evidence>